<comment type="caution">
    <text evidence="1">The sequence shown here is derived from an EMBL/GenBank/DDBJ whole genome shotgun (WGS) entry which is preliminary data.</text>
</comment>
<organism evidence="1 2">
    <name type="scientific">Dermacentor silvarum</name>
    <name type="common">Tick</name>
    <dbReference type="NCBI Taxonomy" id="543639"/>
    <lineage>
        <taxon>Eukaryota</taxon>
        <taxon>Metazoa</taxon>
        <taxon>Ecdysozoa</taxon>
        <taxon>Arthropoda</taxon>
        <taxon>Chelicerata</taxon>
        <taxon>Arachnida</taxon>
        <taxon>Acari</taxon>
        <taxon>Parasitiformes</taxon>
        <taxon>Ixodida</taxon>
        <taxon>Ixodoidea</taxon>
        <taxon>Ixodidae</taxon>
        <taxon>Rhipicephalinae</taxon>
        <taxon>Dermacentor</taxon>
    </lineage>
</organism>
<gene>
    <name evidence="1" type="ORF">HPB49_002040</name>
</gene>
<evidence type="ECO:0000313" key="2">
    <source>
        <dbReference type="Proteomes" id="UP000821865"/>
    </source>
</evidence>
<evidence type="ECO:0000313" key="1">
    <source>
        <dbReference type="EMBL" id="KAH7940571.1"/>
    </source>
</evidence>
<dbReference type="EMBL" id="CM023476">
    <property type="protein sequence ID" value="KAH7940571.1"/>
    <property type="molecule type" value="Genomic_DNA"/>
</dbReference>
<sequence length="349" mass="38245">MRRRQPELADGALLDECDVLALQETYVRAGELNLPGFVAYHSATSCQQASSTAIVRVPIPHTRPAGRAHHSTCVLTSPRPWWAWTTCRAGFSSVRGGDFNSHHTAWGSSRDDDNGRRLLDVLLRAGLLAANTGSATFARRGCAGSAIDLSRVLERCHYIWRRSPDMRRSDHYPILLVPHTAAHLPTRSYSVVNWPRFRELCAAVPVSEGGLFRHIAECARAAATRCVVPAGEPVPDIKQLNLLAARRRAEHKASALDAVDAYIGGIGLTLSAAKTEALLEHPRYGGHLEIPCLSLRGAALPWRRRVRYLGLLIDHRLSWQPAVAALRKGSRQVAGAARSLMARGQGCYI</sequence>
<reference evidence="1" key="1">
    <citation type="submission" date="2020-05" db="EMBL/GenBank/DDBJ databases">
        <title>Large-scale comparative analyses of tick genomes elucidate their genetic diversity and vector capacities.</title>
        <authorList>
            <person name="Jia N."/>
            <person name="Wang J."/>
            <person name="Shi W."/>
            <person name="Du L."/>
            <person name="Sun Y."/>
            <person name="Zhan W."/>
            <person name="Jiang J."/>
            <person name="Wang Q."/>
            <person name="Zhang B."/>
            <person name="Ji P."/>
            <person name="Sakyi L.B."/>
            <person name="Cui X."/>
            <person name="Yuan T."/>
            <person name="Jiang B."/>
            <person name="Yang W."/>
            <person name="Lam T.T.-Y."/>
            <person name="Chang Q."/>
            <person name="Ding S."/>
            <person name="Wang X."/>
            <person name="Zhu J."/>
            <person name="Ruan X."/>
            <person name="Zhao L."/>
            <person name="Wei J."/>
            <person name="Que T."/>
            <person name="Du C."/>
            <person name="Cheng J."/>
            <person name="Dai P."/>
            <person name="Han X."/>
            <person name="Huang E."/>
            <person name="Gao Y."/>
            <person name="Liu J."/>
            <person name="Shao H."/>
            <person name="Ye R."/>
            <person name="Li L."/>
            <person name="Wei W."/>
            <person name="Wang X."/>
            <person name="Wang C."/>
            <person name="Yang T."/>
            <person name="Huo Q."/>
            <person name="Li W."/>
            <person name="Guo W."/>
            <person name="Chen H."/>
            <person name="Zhou L."/>
            <person name="Ni X."/>
            <person name="Tian J."/>
            <person name="Zhou Y."/>
            <person name="Sheng Y."/>
            <person name="Liu T."/>
            <person name="Pan Y."/>
            <person name="Xia L."/>
            <person name="Li J."/>
            <person name="Zhao F."/>
            <person name="Cao W."/>
        </authorList>
    </citation>
    <scope>NUCLEOTIDE SEQUENCE</scope>
    <source>
        <strain evidence="1">Dsil-2018</strain>
    </source>
</reference>
<dbReference type="Proteomes" id="UP000821865">
    <property type="component" value="Chromosome 7"/>
</dbReference>
<name>A0ACB8CCZ0_DERSI</name>
<protein>
    <submittedName>
        <fullName evidence="1">Uncharacterized protein</fullName>
    </submittedName>
</protein>
<keyword evidence="2" id="KW-1185">Reference proteome</keyword>
<proteinExistence type="predicted"/>
<accession>A0ACB8CCZ0</accession>